<feature type="transmembrane region" description="Helical" evidence="1">
    <location>
        <begin position="55"/>
        <end position="75"/>
    </location>
</feature>
<keyword evidence="3" id="KW-1185">Reference proteome</keyword>
<keyword evidence="1" id="KW-0812">Transmembrane</keyword>
<gene>
    <name evidence="2" type="ORF">DERYTH_LOCUS15876</name>
</gene>
<evidence type="ECO:0000313" key="3">
    <source>
        <dbReference type="Proteomes" id="UP000789405"/>
    </source>
</evidence>
<dbReference type="EMBL" id="CAJVPY010013270">
    <property type="protein sequence ID" value="CAG8739551.1"/>
    <property type="molecule type" value="Genomic_DNA"/>
</dbReference>
<organism evidence="2 3">
    <name type="scientific">Dentiscutata erythropus</name>
    <dbReference type="NCBI Taxonomy" id="1348616"/>
    <lineage>
        <taxon>Eukaryota</taxon>
        <taxon>Fungi</taxon>
        <taxon>Fungi incertae sedis</taxon>
        <taxon>Mucoromycota</taxon>
        <taxon>Glomeromycotina</taxon>
        <taxon>Glomeromycetes</taxon>
        <taxon>Diversisporales</taxon>
        <taxon>Gigasporaceae</taxon>
        <taxon>Dentiscutata</taxon>
    </lineage>
</organism>
<protein>
    <submittedName>
        <fullName evidence="2">16021_t:CDS:1</fullName>
    </submittedName>
</protein>
<reference evidence="2" key="1">
    <citation type="submission" date="2021-06" db="EMBL/GenBank/DDBJ databases">
        <authorList>
            <person name="Kallberg Y."/>
            <person name="Tangrot J."/>
            <person name="Rosling A."/>
        </authorList>
    </citation>
    <scope>NUCLEOTIDE SEQUENCE</scope>
    <source>
        <strain evidence="2">MA453B</strain>
    </source>
</reference>
<evidence type="ECO:0000313" key="2">
    <source>
        <dbReference type="EMBL" id="CAG8739551.1"/>
    </source>
</evidence>
<comment type="caution">
    <text evidence="2">The sequence shown here is derived from an EMBL/GenBank/DDBJ whole genome shotgun (WGS) entry which is preliminary data.</text>
</comment>
<keyword evidence="1" id="KW-0472">Membrane</keyword>
<accession>A0A9N9IJY6</accession>
<evidence type="ECO:0000256" key="1">
    <source>
        <dbReference type="SAM" id="Phobius"/>
    </source>
</evidence>
<sequence>VKISRSNHSIFVWNTAQLSILSNYKLIEEAYQDHNPVYIKLQVPKITADINEQSLVPLIPGYFIFMFFGGVYCFVKLEKRFYQEEKEITHLINLGKRVANSNNYDQSFKKRATQLKNEN</sequence>
<dbReference type="Proteomes" id="UP000789405">
    <property type="component" value="Unassembled WGS sequence"/>
</dbReference>
<keyword evidence="1" id="KW-1133">Transmembrane helix</keyword>
<dbReference type="OrthoDB" id="10418614at2759"/>
<name>A0A9N9IJY6_9GLOM</name>
<feature type="non-terminal residue" evidence="2">
    <location>
        <position position="1"/>
    </location>
</feature>
<proteinExistence type="predicted"/>
<dbReference type="AlphaFoldDB" id="A0A9N9IJY6"/>